<dbReference type="InterPro" id="IPR006594">
    <property type="entry name" value="LisH"/>
</dbReference>
<accession>F8PB26</accession>
<dbReference type="CDD" id="cd12909">
    <property type="entry name" value="SPRY_RanBP9_10"/>
    <property type="match status" value="1"/>
</dbReference>
<dbReference type="KEGG" id="sla:SERLADRAFT_442942"/>
<dbReference type="InterPro" id="IPR013144">
    <property type="entry name" value="CRA_dom"/>
</dbReference>
<evidence type="ECO:0000313" key="4">
    <source>
        <dbReference type="EMBL" id="EGO19466.1"/>
    </source>
</evidence>
<feature type="compositionally biased region" description="Pro residues" evidence="1">
    <location>
        <begin position="56"/>
        <end position="66"/>
    </location>
</feature>
<dbReference type="EMBL" id="GL945443">
    <property type="protein sequence ID" value="EGO19466.1"/>
    <property type="molecule type" value="Genomic_DNA"/>
</dbReference>
<dbReference type="SUPFAM" id="SSF49899">
    <property type="entry name" value="Concanavalin A-like lectins/glucanases"/>
    <property type="match status" value="1"/>
</dbReference>
<dbReference type="Pfam" id="PF00622">
    <property type="entry name" value="SPRY"/>
    <property type="match status" value="1"/>
</dbReference>
<gene>
    <name evidence="4" type="ORF">SERLADRAFT_442942</name>
</gene>
<dbReference type="PROSITE" id="PS50896">
    <property type="entry name" value="LISH"/>
    <property type="match status" value="1"/>
</dbReference>
<evidence type="ECO:0008006" key="5">
    <source>
        <dbReference type="Google" id="ProtNLM"/>
    </source>
</evidence>
<dbReference type="InterPro" id="IPR035782">
    <property type="entry name" value="SPRY_RanBP9/10"/>
</dbReference>
<evidence type="ECO:0000259" key="2">
    <source>
        <dbReference type="PROSITE" id="PS50188"/>
    </source>
</evidence>
<dbReference type="HOGENOM" id="CLU_009129_3_0_1"/>
<feature type="compositionally biased region" description="Basic and acidic residues" evidence="1">
    <location>
        <begin position="10"/>
        <end position="21"/>
    </location>
</feature>
<dbReference type="InterPro" id="IPR001870">
    <property type="entry name" value="B30.2/SPRY"/>
</dbReference>
<proteinExistence type="predicted"/>
<dbReference type="InterPro" id="IPR006595">
    <property type="entry name" value="CTLH_C"/>
</dbReference>
<dbReference type="AlphaFoldDB" id="F8PB26"/>
<name>F8PB26_SERL9</name>
<reference evidence="4" key="1">
    <citation type="submission" date="2011-04" db="EMBL/GenBank/DDBJ databases">
        <title>Evolution of plant cell wall degrading machinery underlies the functional diversity of forest fungi.</title>
        <authorList>
            <consortium name="US DOE Joint Genome Institute (JGI-PGF)"/>
            <person name="Eastwood D.C."/>
            <person name="Floudas D."/>
            <person name="Binder M."/>
            <person name="Majcherczyk A."/>
            <person name="Schneider P."/>
            <person name="Aerts A."/>
            <person name="Asiegbu F.O."/>
            <person name="Baker S.E."/>
            <person name="Barry K."/>
            <person name="Bendiksby M."/>
            <person name="Blumentritt M."/>
            <person name="Coutinho P.M."/>
            <person name="Cullen D."/>
            <person name="Cullen D."/>
            <person name="Gathman A."/>
            <person name="Goodell B."/>
            <person name="Henrissat B."/>
            <person name="Ihrmark K."/>
            <person name="Kauserud H."/>
            <person name="Kohler A."/>
            <person name="LaButti K."/>
            <person name="Lapidus A."/>
            <person name="Lavin J.L."/>
            <person name="Lee Y.-H."/>
            <person name="Lindquist E."/>
            <person name="Lilly W."/>
            <person name="Lucas S."/>
            <person name="Morin E."/>
            <person name="Murat C."/>
            <person name="Oguiza J.A."/>
            <person name="Park J."/>
            <person name="Pisabarro A.G."/>
            <person name="Riley R."/>
            <person name="Rosling A."/>
            <person name="Salamov A."/>
            <person name="Schmidt O."/>
            <person name="Schmutz J."/>
            <person name="Skrede I."/>
            <person name="Stenlid J."/>
            <person name="Wiebenga A."/>
            <person name="Xie X."/>
            <person name="Kues U."/>
            <person name="Hibbett D.S."/>
            <person name="Hoffmeister D."/>
            <person name="Hogberg N."/>
            <person name="Martin F."/>
            <person name="Grigoriev I.V."/>
            <person name="Watkinson S.C."/>
        </authorList>
    </citation>
    <scope>NUCLEOTIDE SEQUENCE</scope>
    <source>
        <strain evidence="4">S7.9</strain>
    </source>
</reference>
<feature type="domain" description="CTLH" evidence="3">
    <location>
        <begin position="451"/>
        <end position="509"/>
    </location>
</feature>
<feature type="region of interest" description="Disordered" evidence="1">
    <location>
        <begin position="86"/>
        <end position="142"/>
    </location>
</feature>
<feature type="region of interest" description="Disordered" evidence="1">
    <location>
        <begin position="1"/>
        <end position="73"/>
    </location>
</feature>
<dbReference type="GeneID" id="18815824"/>
<dbReference type="InterPro" id="IPR050618">
    <property type="entry name" value="Ubq-SigPath_Reg"/>
</dbReference>
<dbReference type="Pfam" id="PF10607">
    <property type="entry name" value="CTLH"/>
    <property type="match status" value="1"/>
</dbReference>
<evidence type="ECO:0000256" key="1">
    <source>
        <dbReference type="SAM" id="MobiDB-lite"/>
    </source>
</evidence>
<dbReference type="RefSeq" id="XP_007323599.1">
    <property type="nucleotide sequence ID" value="XM_007323537.1"/>
</dbReference>
<protein>
    <recommendedName>
        <fullName evidence="5">B30.2/SPRY domain-containing protein</fullName>
    </recommendedName>
</protein>
<dbReference type="OrthoDB" id="25503at2759"/>
<dbReference type="InterPro" id="IPR024964">
    <property type="entry name" value="CTLH/CRA"/>
</dbReference>
<dbReference type="InterPro" id="IPR043136">
    <property type="entry name" value="B30.2/SPRY_sf"/>
</dbReference>
<dbReference type="SMART" id="SM00757">
    <property type="entry name" value="CRA"/>
    <property type="match status" value="1"/>
</dbReference>
<dbReference type="SMART" id="SM00449">
    <property type="entry name" value="SPRY"/>
    <property type="match status" value="1"/>
</dbReference>
<dbReference type="SMART" id="SM00668">
    <property type="entry name" value="CTLH"/>
    <property type="match status" value="1"/>
</dbReference>
<feature type="domain" description="B30.2/SPRY" evidence="2">
    <location>
        <begin position="132"/>
        <end position="322"/>
    </location>
</feature>
<dbReference type="InterPro" id="IPR013320">
    <property type="entry name" value="ConA-like_dom_sf"/>
</dbReference>
<dbReference type="Proteomes" id="UP000008064">
    <property type="component" value="Unassembled WGS sequence"/>
</dbReference>
<dbReference type="PROSITE" id="PS50897">
    <property type="entry name" value="CTLH"/>
    <property type="match status" value="1"/>
</dbReference>
<dbReference type="PANTHER" id="PTHR12864">
    <property type="entry name" value="RAN BINDING PROTEIN 9-RELATED"/>
    <property type="match status" value="1"/>
</dbReference>
<dbReference type="PROSITE" id="PS50188">
    <property type="entry name" value="B302_SPRY"/>
    <property type="match status" value="1"/>
</dbReference>
<organism>
    <name type="scientific">Serpula lacrymans var. lacrymans (strain S7.9)</name>
    <name type="common">Dry rot fungus</name>
    <dbReference type="NCBI Taxonomy" id="578457"/>
    <lineage>
        <taxon>Eukaryota</taxon>
        <taxon>Fungi</taxon>
        <taxon>Dikarya</taxon>
        <taxon>Basidiomycota</taxon>
        <taxon>Agaricomycotina</taxon>
        <taxon>Agaricomycetes</taxon>
        <taxon>Agaricomycetidae</taxon>
        <taxon>Boletales</taxon>
        <taxon>Coniophorineae</taxon>
        <taxon>Serpulaceae</taxon>
        <taxon>Serpula</taxon>
    </lineage>
</organism>
<dbReference type="InterPro" id="IPR003877">
    <property type="entry name" value="SPRY_dom"/>
</dbReference>
<dbReference type="Gene3D" id="2.60.120.920">
    <property type="match status" value="1"/>
</dbReference>
<sequence length="704" mass="76695">MSTRGSPRTYEPRVIRVDTARSVDNACVSSSSTSPTRTRRPSATGVRAPSVQRPPVGHPPSLPPITPTTFPRPAYLDRSALRHLLQTEPPRLPGRTEPVTIRVGSPGHSAGRSRRRSPSSDSDEEDVSPPRELPPTTPSVLLSSSPILRLPTRWSDAYRNDMLSLSYDGRELIYHGVSSSADKDAAAARTIYPIPPACGIYYYEVEITSKGNKGNISIGFMGRDVKVSRLPGWEKNSWGYHGDDGSSFAAEGRGTPYGPEFGAGDVIGCGIDFCQNRAFYTKNGTLIGPVFENVGRDCDLYPAVGLCHSGESIRANFGHEPFKYAIEDHTRRQQNLAWDKIQSKPLEWPPISGMKYENGAEGSKDAPSGSSLTAEERVKVPINQLVLSYLAHHGYARSARAFEAQCKSRGGLSHVDSLTRIPPPISSASRSIHDHGMDMDDVTSGEAQEGDIELRTRIVGSVTTGDIDTALIETQTHFPSVLEREEGLMLFKLRCRKFVELVLEAAELKKKMKMEESEMTMETEYENSDVFKREWADGMDVDDGASPSLYAGSMVSNGHGASSAAIPIKAKRKQSFASSQHSWGAATALQYGSALEKAVQYGQILQSDYKDRPEIRAIFKRTSVIMAYDDPLEAGGDAAEVAGQGARVALATELNQAILRSQGHPTHPALEKLYRQTAACVIHLALLGVGTAAFADMPREFLDA</sequence>
<evidence type="ECO:0000259" key="3">
    <source>
        <dbReference type="PROSITE" id="PS50897"/>
    </source>
</evidence>